<feature type="active site" evidence="1">
    <location>
        <position position="378"/>
    </location>
</feature>
<gene>
    <name evidence="4" type="ORF">C8J55DRAFT_555988</name>
</gene>
<organism evidence="4 5">
    <name type="scientific">Lentinula lateritia</name>
    <dbReference type="NCBI Taxonomy" id="40482"/>
    <lineage>
        <taxon>Eukaryota</taxon>
        <taxon>Fungi</taxon>
        <taxon>Dikarya</taxon>
        <taxon>Basidiomycota</taxon>
        <taxon>Agaricomycotina</taxon>
        <taxon>Agaricomycetes</taxon>
        <taxon>Agaricomycetidae</taxon>
        <taxon>Agaricales</taxon>
        <taxon>Marasmiineae</taxon>
        <taxon>Omphalotaceae</taxon>
        <taxon>Lentinula</taxon>
    </lineage>
</organism>
<dbReference type="AlphaFoldDB" id="A0A9W9AXX3"/>
<evidence type="ECO:0000313" key="4">
    <source>
        <dbReference type="EMBL" id="KAJ4493014.1"/>
    </source>
</evidence>
<feature type="binding site" evidence="2">
    <location>
        <begin position="382"/>
        <end position="389"/>
    </location>
    <ligand>
        <name>ATP</name>
        <dbReference type="ChEBI" id="CHEBI:30616"/>
    </ligand>
</feature>
<sequence>MYFLDCFLNSARPVLDHSLVKACGGSLYLIIELNLMLQNIPDALTTEDATRLRDSFRVSPRDQVKCATSARLWEELLERYRLPFLLLRVADMRYITRGPGSQMMSLHLYVELGKMIQDEIYDVWLSQLLDSVTKQTNNMLSAYKSAQNITPNQHWRRRTSEDPFPYCRMPKAFIDELRQNWKKLSIMDSSVLSKFINLHCLETNVIEGTVQFDPTATTMLVQVGFLNEAAPGQITDSNIIAGTVRQSRDALLILQDTHKAVDEIFELVKTRPVVITPEWVCCLHKKMMASSRVNVLDMNGNRKFNHITIGATRQLSCVNVAIQTSFQGRPLRVQFCPYDSVDAELATFCKQCTVLLERNDVDPFAAAAWISHVFITIHPFEDGNGRLSRMLASIPLLLQELPPICIGLSEKSNYNGFLNATRSYRNGDYEELMKVLHQGTLSSLSQLRLHLSGLQF</sequence>
<proteinExistence type="predicted"/>
<dbReference type="GO" id="GO:0005524">
    <property type="term" value="F:ATP binding"/>
    <property type="evidence" value="ECO:0007669"/>
    <property type="project" value="UniProtKB-KW"/>
</dbReference>
<dbReference type="EMBL" id="JANVFS010000004">
    <property type="protein sequence ID" value="KAJ4493014.1"/>
    <property type="molecule type" value="Genomic_DNA"/>
</dbReference>
<feature type="domain" description="Fido" evidence="3">
    <location>
        <begin position="275"/>
        <end position="438"/>
    </location>
</feature>
<protein>
    <submittedName>
        <fullName evidence="4">Fido domain-containing protein</fullName>
    </submittedName>
</protein>
<evidence type="ECO:0000256" key="1">
    <source>
        <dbReference type="PIRSR" id="PIRSR640198-1"/>
    </source>
</evidence>
<dbReference type="PANTHER" id="PTHR13504:SF38">
    <property type="entry name" value="FIDO DOMAIN-CONTAINING PROTEIN"/>
    <property type="match status" value="1"/>
</dbReference>
<keyword evidence="2" id="KW-0547">Nucleotide-binding</keyword>
<dbReference type="InterPro" id="IPR036597">
    <property type="entry name" value="Fido-like_dom_sf"/>
</dbReference>
<dbReference type="SUPFAM" id="SSF140931">
    <property type="entry name" value="Fic-like"/>
    <property type="match status" value="1"/>
</dbReference>
<keyword evidence="2" id="KW-0067">ATP-binding</keyword>
<comment type="caution">
    <text evidence="4">The sequence shown here is derived from an EMBL/GenBank/DDBJ whole genome shotgun (WGS) entry which is preliminary data.</text>
</comment>
<evidence type="ECO:0000259" key="3">
    <source>
        <dbReference type="PROSITE" id="PS51459"/>
    </source>
</evidence>
<dbReference type="PROSITE" id="PS51459">
    <property type="entry name" value="FIDO"/>
    <property type="match status" value="1"/>
</dbReference>
<name>A0A9W9AXX3_9AGAR</name>
<dbReference type="Proteomes" id="UP001150238">
    <property type="component" value="Unassembled WGS sequence"/>
</dbReference>
<dbReference type="InterPro" id="IPR040198">
    <property type="entry name" value="Fido_containing"/>
</dbReference>
<evidence type="ECO:0000313" key="5">
    <source>
        <dbReference type="Proteomes" id="UP001150238"/>
    </source>
</evidence>
<accession>A0A9W9AXX3</accession>
<dbReference type="Pfam" id="PF02661">
    <property type="entry name" value="Fic"/>
    <property type="match status" value="1"/>
</dbReference>
<evidence type="ECO:0000256" key="2">
    <source>
        <dbReference type="PIRSR" id="PIRSR640198-2"/>
    </source>
</evidence>
<dbReference type="InterPro" id="IPR003812">
    <property type="entry name" value="Fido"/>
</dbReference>
<dbReference type="PANTHER" id="PTHR13504">
    <property type="entry name" value="FIDO DOMAIN-CONTAINING PROTEIN DDB_G0283145"/>
    <property type="match status" value="1"/>
</dbReference>
<dbReference type="Gene3D" id="1.10.3290.10">
    <property type="entry name" value="Fido-like domain"/>
    <property type="match status" value="1"/>
</dbReference>
<reference evidence="4" key="1">
    <citation type="submission" date="2022-08" db="EMBL/GenBank/DDBJ databases">
        <authorList>
            <consortium name="DOE Joint Genome Institute"/>
            <person name="Min B."/>
            <person name="Riley R."/>
            <person name="Sierra-Patev S."/>
            <person name="Naranjo-Ortiz M."/>
            <person name="Looney B."/>
            <person name="Konkel Z."/>
            <person name="Slot J.C."/>
            <person name="Sakamoto Y."/>
            <person name="Steenwyk J.L."/>
            <person name="Rokas A."/>
            <person name="Carro J."/>
            <person name="Camarero S."/>
            <person name="Ferreira P."/>
            <person name="Molpeceres G."/>
            <person name="Ruiz-Duenas F.J."/>
            <person name="Serrano A."/>
            <person name="Henrissat B."/>
            <person name="Drula E."/>
            <person name="Hughes K.W."/>
            <person name="Mata J.L."/>
            <person name="Ishikawa N.K."/>
            <person name="Vargas-Isla R."/>
            <person name="Ushijima S."/>
            <person name="Smith C.A."/>
            <person name="Ahrendt S."/>
            <person name="Andreopoulos W."/>
            <person name="He G."/>
            <person name="Labutti K."/>
            <person name="Lipzen A."/>
            <person name="Ng V."/>
            <person name="Sandor L."/>
            <person name="Barry K."/>
            <person name="Martinez A.T."/>
            <person name="Xiao Y."/>
            <person name="Gibbons J.G."/>
            <person name="Terashima K."/>
            <person name="Hibbett D.S."/>
            <person name="Grigoriev I.V."/>
        </authorList>
    </citation>
    <scope>NUCLEOTIDE SEQUENCE</scope>
    <source>
        <strain evidence="4">Sp2 HRB7682 ss15</strain>
    </source>
</reference>
<reference evidence="4" key="2">
    <citation type="journal article" date="2023" name="Proc. Natl. Acad. Sci. U.S.A.">
        <title>A global phylogenomic analysis of the shiitake genus Lentinula.</title>
        <authorList>
            <person name="Sierra-Patev S."/>
            <person name="Min B."/>
            <person name="Naranjo-Ortiz M."/>
            <person name="Looney B."/>
            <person name="Konkel Z."/>
            <person name="Slot J.C."/>
            <person name="Sakamoto Y."/>
            <person name="Steenwyk J.L."/>
            <person name="Rokas A."/>
            <person name="Carro J."/>
            <person name="Camarero S."/>
            <person name="Ferreira P."/>
            <person name="Molpeceres G."/>
            <person name="Ruiz-Duenas F.J."/>
            <person name="Serrano A."/>
            <person name="Henrissat B."/>
            <person name="Drula E."/>
            <person name="Hughes K.W."/>
            <person name="Mata J.L."/>
            <person name="Ishikawa N.K."/>
            <person name="Vargas-Isla R."/>
            <person name="Ushijima S."/>
            <person name="Smith C.A."/>
            <person name="Donoghue J."/>
            <person name="Ahrendt S."/>
            <person name="Andreopoulos W."/>
            <person name="He G."/>
            <person name="LaButti K."/>
            <person name="Lipzen A."/>
            <person name="Ng V."/>
            <person name="Riley R."/>
            <person name="Sandor L."/>
            <person name="Barry K."/>
            <person name="Martinez A.T."/>
            <person name="Xiao Y."/>
            <person name="Gibbons J.G."/>
            <person name="Terashima K."/>
            <person name="Grigoriev I.V."/>
            <person name="Hibbett D."/>
        </authorList>
    </citation>
    <scope>NUCLEOTIDE SEQUENCE</scope>
    <source>
        <strain evidence="4">Sp2 HRB7682 ss15</strain>
    </source>
</reference>